<gene>
    <name evidence="2" type="ORF">GA0061100_11840</name>
</gene>
<dbReference type="RefSeq" id="WP_075856851.1">
    <property type="nucleotide sequence ID" value="NZ_FMAC01000018.1"/>
</dbReference>
<protein>
    <submittedName>
        <fullName evidence="2">Uncharacterized protein</fullName>
    </submittedName>
</protein>
<feature type="signal peptide" evidence="1">
    <location>
        <begin position="1"/>
        <end position="20"/>
    </location>
</feature>
<reference evidence="3" key="1">
    <citation type="submission" date="2016-08" db="EMBL/GenBank/DDBJ databases">
        <authorList>
            <person name="Varghese N."/>
            <person name="Submissions Spin"/>
        </authorList>
    </citation>
    <scope>NUCLEOTIDE SEQUENCE [LARGE SCALE GENOMIC DNA]</scope>
    <source>
        <strain evidence="3">CCBAU 57015</strain>
    </source>
</reference>
<dbReference type="AlphaFoldDB" id="A0A1C3WG90"/>
<dbReference type="Proteomes" id="UP000186228">
    <property type="component" value="Unassembled WGS sequence"/>
</dbReference>
<proteinExistence type="predicted"/>
<evidence type="ECO:0000313" key="3">
    <source>
        <dbReference type="Proteomes" id="UP000186228"/>
    </source>
</evidence>
<accession>A0A1C3WG90</accession>
<keyword evidence="3" id="KW-1185">Reference proteome</keyword>
<evidence type="ECO:0000256" key="1">
    <source>
        <dbReference type="SAM" id="SignalP"/>
    </source>
</evidence>
<keyword evidence="1" id="KW-0732">Signal</keyword>
<feature type="chain" id="PRO_5008685455" evidence="1">
    <location>
        <begin position="21"/>
        <end position="116"/>
    </location>
</feature>
<name>A0A1C3WG90_9HYPH</name>
<dbReference type="EMBL" id="FMAC01000018">
    <property type="protein sequence ID" value="SCB39000.1"/>
    <property type="molecule type" value="Genomic_DNA"/>
</dbReference>
<organism evidence="2 3">
    <name type="scientific">Rhizobium hainanense</name>
    <dbReference type="NCBI Taxonomy" id="52131"/>
    <lineage>
        <taxon>Bacteria</taxon>
        <taxon>Pseudomonadati</taxon>
        <taxon>Pseudomonadota</taxon>
        <taxon>Alphaproteobacteria</taxon>
        <taxon>Hyphomicrobiales</taxon>
        <taxon>Rhizobiaceae</taxon>
        <taxon>Rhizobium/Agrobacterium group</taxon>
        <taxon>Rhizobium</taxon>
    </lineage>
</organism>
<sequence length="116" mass="13242">MLRIGLFSVAVIFSSAYVFAGNNDKARLENTFECAALYGIWMKMYEEKNEADQVYIYKGKFDRLAKEAETLFKTEGKAKDNFDLKLQQHVDGIARVALKDGRALPSLRAFCDKMFP</sequence>
<evidence type="ECO:0000313" key="2">
    <source>
        <dbReference type="EMBL" id="SCB39000.1"/>
    </source>
</evidence>